<dbReference type="AlphaFoldDB" id="A0A0C9YPS9"/>
<dbReference type="STRING" id="765257.A0A0C9YPS9"/>
<name>A0A0C9YPS9_9AGAM</name>
<accession>A0A0C9YPS9</accession>
<proteinExistence type="predicted"/>
<dbReference type="Proteomes" id="UP000054018">
    <property type="component" value="Unassembled WGS sequence"/>
</dbReference>
<evidence type="ECO:0000313" key="2">
    <source>
        <dbReference type="Proteomes" id="UP000054018"/>
    </source>
</evidence>
<dbReference type="HOGENOM" id="CLU_006344_16_0_1"/>
<keyword evidence="2" id="KW-1185">Reference proteome</keyword>
<dbReference type="OrthoDB" id="3187773at2759"/>
<evidence type="ECO:0000313" key="1">
    <source>
        <dbReference type="EMBL" id="KIK12382.1"/>
    </source>
</evidence>
<dbReference type="EMBL" id="KN834088">
    <property type="protein sequence ID" value="KIK12382.1"/>
    <property type="molecule type" value="Genomic_DNA"/>
</dbReference>
<protein>
    <submittedName>
        <fullName evidence="1">Uncharacterized protein</fullName>
    </submittedName>
</protein>
<sequence length="145" mass="16957">MRQEKICAIPVWHHGLARYDTIFVSMDDTFNGMLSMEVAHVLCFFSFVYTNGYSYSCALIHWFDHIADEPDNLMGMWMVRPSFMADSSKNLSVIHVDNIVHGVHLLPIFRHEQVLQSVDFHNSLDIYRRFYVNCFADYHAFELAS</sequence>
<organism evidence="1 2">
    <name type="scientific">Pisolithus microcarpus 441</name>
    <dbReference type="NCBI Taxonomy" id="765257"/>
    <lineage>
        <taxon>Eukaryota</taxon>
        <taxon>Fungi</taxon>
        <taxon>Dikarya</taxon>
        <taxon>Basidiomycota</taxon>
        <taxon>Agaricomycotina</taxon>
        <taxon>Agaricomycetes</taxon>
        <taxon>Agaricomycetidae</taxon>
        <taxon>Boletales</taxon>
        <taxon>Sclerodermatineae</taxon>
        <taxon>Pisolithaceae</taxon>
        <taxon>Pisolithus</taxon>
    </lineage>
</organism>
<gene>
    <name evidence="1" type="ORF">PISMIDRAFT_121009</name>
</gene>
<reference evidence="2" key="2">
    <citation type="submission" date="2015-01" db="EMBL/GenBank/DDBJ databases">
        <title>Evolutionary Origins and Diversification of the Mycorrhizal Mutualists.</title>
        <authorList>
            <consortium name="DOE Joint Genome Institute"/>
            <consortium name="Mycorrhizal Genomics Consortium"/>
            <person name="Kohler A."/>
            <person name="Kuo A."/>
            <person name="Nagy L.G."/>
            <person name="Floudas D."/>
            <person name="Copeland A."/>
            <person name="Barry K.W."/>
            <person name="Cichocki N."/>
            <person name="Veneault-Fourrey C."/>
            <person name="LaButti K."/>
            <person name="Lindquist E.A."/>
            <person name="Lipzen A."/>
            <person name="Lundell T."/>
            <person name="Morin E."/>
            <person name="Murat C."/>
            <person name="Riley R."/>
            <person name="Ohm R."/>
            <person name="Sun H."/>
            <person name="Tunlid A."/>
            <person name="Henrissat B."/>
            <person name="Grigoriev I.V."/>
            <person name="Hibbett D.S."/>
            <person name="Martin F."/>
        </authorList>
    </citation>
    <scope>NUCLEOTIDE SEQUENCE [LARGE SCALE GENOMIC DNA]</scope>
    <source>
        <strain evidence="2">441</strain>
    </source>
</reference>
<reference evidence="1 2" key="1">
    <citation type="submission" date="2014-04" db="EMBL/GenBank/DDBJ databases">
        <authorList>
            <consortium name="DOE Joint Genome Institute"/>
            <person name="Kuo A."/>
            <person name="Kohler A."/>
            <person name="Costa M.D."/>
            <person name="Nagy L.G."/>
            <person name="Floudas D."/>
            <person name="Copeland A."/>
            <person name="Barry K.W."/>
            <person name="Cichocki N."/>
            <person name="Veneault-Fourrey C."/>
            <person name="LaButti K."/>
            <person name="Lindquist E.A."/>
            <person name="Lipzen A."/>
            <person name="Lundell T."/>
            <person name="Morin E."/>
            <person name="Murat C."/>
            <person name="Sun H."/>
            <person name="Tunlid A."/>
            <person name="Henrissat B."/>
            <person name="Grigoriev I.V."/>
            <person name="Hibbett D.S."/>
            <person name="Martin F."/>
            <person name="Nordberg H.P."/>
            <person name="Cantor M.N."/>
            <person name="Hua S.X."/>
        </authorList>
    </citation>
    <scope>NUCLEOTIDE SEQUENCE [LARGE SCALE GENOMIC DNA]</scope>
    <source>
        <strain evidence="1 2">441</strain>
    </source>
</reference>